<evidence type="ECO:0000256" key="2">
    <source>
        <dbReference type="SAM" id="MobiDB-lite"/>
    </source>
</evidence>
<evidence type="ECO:0000259" key="3">
    <source>
        <dbReference type="PROSITE" id="PS51123"/>
    </source>
</evidence>
<dbReference type="InterPro" id="IPR006665">
    <property type="entry name" value="OmpA-like"/>
</dbReference>
<dbReference type="AlphaFoldDB" id="A0AA95HIP8"/>
<name>A0AA95HIP8_9GAMM</name>
<reference evidence="4" key="1">
    <citation type="journal article" date="2023" name="Int. J. Mol. Sci.">
        <title>Metagenomics Revealed a New Genus 'Candidatus Thiocaldithrix dubininis' gen. nov., sp. nov. and a New Species 'Candidatus Thiothrix putei' sp. nov. in the Family Thiotrichaceae, Some Members of Which Have Traits of Both Na+- and H+-Motive Energetics.</title>
        <authorList>
            <person name="Ravin N.V."/>
            <person name="Muntyan M.S."/>
            <person name="Smolyakov D.D."/>
            <person name="Rudenko T.S."/>
            <person name="Beletsky A.V."/>
            <person name="Mardanov A.V."/>
            <person name="Grabovich M.Y."/>
        </authorList>
    </citation>
    <scope>NUCLEOTIDE SEQUENCE</scope>
    <source>
        <strain evidence="4">GKL-02</strain>
    </source>
</reference>
<dbReference type="GO" id="GO:0016020">
    <property type="term" value="C:membrane"/>
    <property type="evidence" value="ECO:0007669"/>
    <property type="project" value="UniProtKB-UniRule"/>
</dbReference>
<dbReference type="Gene3D" id="3.30.1330.60">
    <property type="entry name" value="OmpA-like domain"/>
    <property type="match status" value="1"/>
</dbReference>
<evidence type="ECO:0000313" key="4">
    <source>
        <dbReference type="EMBL" id="WGZ95768.1"/>
    </source>
</evidence>
<dbReference type="Proteomes" id="UP001301326">
    <property type="component" value="Chromosome"/>
</dbReference>
<dbReference type="PROSITE" id="PS51123">
    <property type="entry name" value="OMPA_2"/>
    <property type="match status" value="1"/>
</dbReference>
<feature type="region of interest" description="Disordered" evidence="2">
    <location>
        <begin position="13"/>
        <end position="43"/>
    </location>
</feature>
<dbReference type="InterPro" id="IPR036737">
    <property type="entry name" value="OmpA-like_sf"/>
</dbReference>
<evidence type="ECO:0000256" key="1">
    <source>
        <dbReference type="PROSITE-ProRule" id="PRU00473"/>
    </source>
</evidence>
<reference evidence="4" key="2">
    <citation type="submission" date="2023-04" db="EMBL/GenBank/DDBJ databases">
        <authorList>
            <person name="Beletskiy A.V."/>
            <person name="Mardanov A.V."/>
            <person name="Ravin N.V."/>
        </authorList>
    </citation>
    <scope>NUCLEOTIDE SEQUENCE</scope>
    <source>
        <strain evidence="4">GKL-02</strain>
    </source>
</reference>
<proteinExistence type="predicted"/>
<organism evidence="4">
    <name type="scientific">Candidatus Thiothrix putei</name>
    <dbReference type="NCBI Taxonomy" id="3080811"/>
    <lineage>
        <taxon>Bacteria</taxon>
        <taxon>Pseudomonadati</taxon>
        <taxon>Pseudomonadota</taxon>
        <taxon>Gammaproteobacteria</taxon>
        <taxon>Thiotrichales</taxon>
        <taxon>Thiotrichaceae</taxon>
        <taxon>Thiothrix</taxon>
    </lineage>
</organism>
<gene>
    <name evidence="4" type="ORF">QJT81_07215</name>
</gene>
<keyword evidence="1" id="KW-0472">Membrane</keyword>
<dbReference type="EMBL" id="CP124756">
    <property type="protein sequence ID" value="WGZ95768.1"/>
    <property type="molecule type" value="Genomic_DNA"/>
</dbReference>
<dbReference type="SUPFAM" id="SSF103088">
    <property type="entry name" value="OmpA-like"/>
    <property type="match status" value="1"/>
</dbReference>
<protein>
    <recommendedName>
        <fullName evidence="3">OmpA-like domain-containing protein</fullName>
    </recommendedName>
</protein>
<accession>A0AA95HIP8</accession>
<dbReference type="KEGG" id="tput:QJT81_07215"/>
<feature type="compositionally biased region" description="Polar residues" evidence="2">
    <location>
        <begin position="21"/>
        <end position="35"/>
    </location>
</feature>
<sequence>MFTPVDSALIKSAGFGESKPIASNDNEAGRSQNRRITFDINPE</sequence>
<feature type="domain" description="OmpA-like" evidence="3">
    <location>
        <begin position="1"/>
        <end position="43"/>
    </location>
</feature>